<evidence type="ECO:0000256" key="2">
    <source>
        <dbReference type="SAM" id="Phobius"/>
    </source>
</evidence>
<dbReference type="InterPro" id="IPR052636">
    <property type="entry name" value="UDP-D-xylose:L-fucose_XylT"/>
</dbReference>
<protein>
    <submittedName>
        <fullName evidence="5 6">UDP-D-xylose:L-fucose alpha-1,3-D-xylosyltransferase-like</fullName>
    </submittedName>
</protein>
<dbReference type="GeneID" id="110989334"/>
<sequence length="333" mass="38700">MALDNVYKALFFLQSTAFLLFILYYFQQSDIIRAPAVMRKSPCICLHNHTRTIRMPPCKELLLRGRLSNCTWGDISSRPGVMLLTSTNLAFLDMTMNMLESIKRTRVCVNTTIIAEDEKVYEYLWKRAEGDPGVWVVKTSSGYINSKEILRRNPKQYYEMMNKRQAYILTYLEQGWEILFTDTDTFWFRDPFPFFEGNFDISLIDSANPFGVRNRQSNFCAGFVYFKPTSATLQFVQTWIQSMKTYGWMRSDQTVMNGLLYWDKPVHIDIKPLDTNIFPWGPKFYNLLAKKANYSTVVMHAASIRGHAAKVASFKSSNMWLINATSQELLHIS</sequence>
<feature type="transmembrane region" description="Helical" evidence="2">
    <location>
        <begin position="6"/>
        <end position="26"/>
    </location>
</feature>
<keyword evidence="4" id="KW-1185">Reference proteome</keyword>
<organism evidence="4 5">
    <name type="scientific">Acanthaster planci</name>
    <name type="common">Crown-of-thorns starfish</name>
    <dbReference type="NCBI Taxonomy" id="133434"/>
    <lineage>
        <taxon>Eukaryota</taxon>
        <taxon>Metazoa</taxon>
        <taxon>Echinodermata</taxon>
        <taxon>Eleutherozoa</taxon>
        <taxon>Asterozoa</taxon>
        <taxon>Asteroidea</taxon>
        <taxon>Valvatacea</taxon>
        <taxon>Valvatida</taxon>
        <taxon>Acanthasteridae</taxon>
        <taxon>Acanthaster</taxon>
    </lineage>
</organism>
<keyword evidence="2" id="KW-1133">Transmembrane helix</keyword>
<evidence type="ECO:0000313" key="5">
    <source>
        <dbReference type="RefSeq" id="XP_022109334.1"/>
    </source>
</evidence>
<dbReference type="GO" id="GO:0016757">
    <property type="term" value="F:glycosyltransferase activity"/>
    <property type="evidence" value="ECO:0007669"/>
    <property type="project" value="TreeGrafter"/>
</dbReference>
<evidence type="ECO:0000313" key="6">
    <source>
        <dbReference type="RefSeq" id="XP_022109335.1"/>
    </source>
</evidence>
<dbReference type="InterPro" id="IPR029044">
    <property type="entry name" value="Nucleotide-diphossugar_trans"/>
</dbReference>
<accession>A0A8B7ZV89</accession>
<evidence type="ECO:0000256" key="1">
    <source>
        <dbReference type="ARBA" id="ARBA00007033"/>
    </source>
</evidence>
<dbReference type="OrthoDB" id="540503at2759"/>
<dbReference type="GO" id="GO:0005794">
    <property type="term" value="C:Golgi apparatus"/>
    <property type="evidence" value="ECO:0007669"/>
    <property type="project" value="TreeGrafter"/>
</dbReference>
<dbReference type="AlphaFoldDB" id="A0A8B7ZV89"/>
<name>A0A8B7ZV89_ACAPL</name>
<proteinExistence type="inferred from homology"/>
<dbReference type="OMA" id="YRECWIR"/>
<dbReference type="Pfam" id="PF03407">
    <property type="entry name" value="Nucleotid_trans"/>
    <property type="match status" value="1"/>
</dbReference>
<keyword evidence="2" id="KW-0472">Membrane</keyword>
<dbReference type="Proteomes" id="UP000694845">
    <property type="component" value="Unplaced"/>
</dbReference>
<evidence type="ECO:0000259" key="3">
    <source>
        <dbReference type="Pfam" id="PF03407"/>
    </source>
</evidence>
<gene>
    <name evidence="5 6" type="primary">LOC110989334</name>
</gene>
<dbReference type="KEGG" id="aplc:110989334"/>
<evidence type="ECO:0000313" key="4">
    <source>
        <dbReference type="Proteomes" id="UP000694845"/>
    </source>
</evidence>
<dbReference type="SUPFAM" id="SSF53448">
    <property type="entry name" value="Nucleotide-diphospho-sugar transferases"/>
    <property type="match status" value="1"/>
</dbReference>
<dbReference type="RefSeq" id="XP_022109335.1">
    <property type="nucleotide sequence ID" value="XM_022253643.1"/>
</dbReference>
<dbReference type="PANTHER" id="PTHR47032">
    <property type="entry name" value="UDP-D-XYLOSE:L-FUCOSE ALPHA-1,3-D-XYLOSYLTRANSFERASE-RELATED"/>
    <property type="match status" value="1"/>
</dbReference>
<dbReference type="RefSeq" id="XP_022109334.1">
    <property type="nucleotide sequence ID" value="XM_022253642.1"/>
</dbReference>
<dbReference type="InterPro" id="IPR005069">
    <property type="entry name" value="Nucl-diP-sugar_transferase"/>
</dbReference>
<reference evidence="5 6" key="1">
    <citation type="submission" date="2025-04" db="UniProtKB">
        <authorList>
            <consortium name="RefSeq"/>
        </authorList>
    </citation>
    <scope>IDENTIFICATION</scope>
</reference>
<dbReference type="PANTHER" id="PTHR47032:SF1">
    <property type="entry name" value="UDP-D-XYLOSE:L-FUCOSE ALPHA-1,3-D-XYLOSYLTRANSFERASE-RELATED"/>
    <property type="match status" value="1"/>
</dbReference>
<comment type="similarity">
    <text evidence="1">Belongs to the glycosyltransferase 77 family.</text>
</comment>
<feature type="domain" description="Nucleotide-diphospho-sugar transferase" evidence="3">
    <location>
        <begin position="110"/>
        <end position="312"/>
    </location>
</feature>
<keyword evidence="2" id="KW-0812">Transmembrane</keyword>